<keyword evidence="2" id="KW-1003">Cell membrane</keyword>
<protein>
    <submittedName>
        <fullName evidence="9">ABC transporter permease</fullName>
    </submittedName>
</protein>
<evidence type="ECO:0000256" key="6">
    <source>
        <dbReference type="ARBA" id="ARBA00038076"/>
    </source>
</evidence>
<dbReference type="RefSeq" id="WP_249737628.1">
    <property type="nucleotide sequence ID" value="NZ_JAKNCJ010000004.1"/>
</dbReference>
<comment type="similarity">
    <text evidence="6">Belongs to the ABC-4 integral membrane protein family.</text>
</comment>
<feature type="transmembrane region" description="Helical" evidence="7">
    <location>
        <begin position="856"/>
        <end position="877"/>
    </location>
</feature>
<feature type="transmembrane region" description="Helical" evidence="7">
    <location>
        <begin position="529"/>
        <end position="549"/>
    </location>
</feature>
<evidence type="ECO:0000256" key="5">
    <source>
        <dbReference type="ARBA" id="ARBA00023136"/>
    </source>
</evidence>
<evidence type="ECO:0000313" key="9">
    <source>
        <dbReference type="EMBL" id="MCL6423542.1"/>
    </source>
</evidence>
<evidence type="ECO:0000256" key="7">
    <source>
        <dbReference type="SAM" id="Phobius"/>
    </source>
</evidence>
<evidence type="ECO:0000259" key="8">
    <source>
        <dbReference type="Pfam" id="PF02687"/>
    </source>
</evidence>
<feature type="transmembrane region" description="Helical" evidence="7">
    <location>
        <begin position="42"/>
        <end position="63"/>
    </location>
</feature>
<accession>A0ABT0R0V5</accession>
<reference evidence="9" key="1">
    <citation type="submission" date="2022-02" db="EMBL/GenBank/DDBJ databases">
        <authorList>
            <person name="Lee M."/>
            <person name="Kim S.-J."/>
            <person name="Jung M.-Y."/>
        </authorList>
    </citation>
    <scope>NUCLEOTIDE SEQUENCE</scope>
    <source>
        <strain evidence="9">JHP9</strain>
    </source>
</reference>
<feature type="transmembrane region" description="Helical" evidence="7">
    <location>
        <begin position="436"/>
        <end position="459"/>
    </location>
</feature>
<dbReference type="PANTHER" id="PTHR30572">
    <property type="entry name" value="MEMBRANE COMPONENT OF TRANSPORTER-RELATED"/>
    <property type="match status" value="1"/>
</dbReference>
<name>A0ABT0R0V5_9MICO</name>
<proteinExistence type="inferred from homology"/>
<sequence>MSTEAVTAPLGTPAVPRPLRGALRPMLRLALRDARVNLLRTLLAVAIIAAPVAGALLGMAFLASGSTSVERALVSIPEGAEARITATAAGDAGESAPLQQLPEGTLWNDDAEVTPAAPEQLMPLLPRSAVLHEHWNSPELIATTAIDLAPGQEAQASADLSVQGLDASQLSVLQLQEGDAATLDLLTPPLTAGRVPAAPQEILLSRTASAQTGAGIGESVQLIAPPDTGWMSNDGRVQAVVEDSARGYVVVGITEDPDERAGTGSTAAAWALPEWLAPRIAADQAGVDRHFLVTGEEPVTWEQVKAMNALGVVTVSRGALDPYPSRADLYPESIDLERLVMTAILGILAVLLSGGALILLITPAFTMGAQRLRRSIGAAAAQGADPRALGALFVLQGAVLGIIGAGIGILTGVVLRMLLAPWHLSLTGTELGAIPWWAPLLLLAAAALLGATATAPAAISAARSDPVDAIAGRPARAESTQHTWLRDAILLVPACLRIVSLLVVRLPGRALAVPRAATRDAARSRARTAPAAAGIFASTLLLTVLAIHLGTIDTSTRDEVPAPVAPGGAVMSIRTPISDTADQAIIASVVAHLEDEAIATGSAPVYSAAWEGFMLEALPQPGMTCDLNEAPNFRAALEPGAPFYCEPFPHGFRPGVGFPSWIGNQIYVITPEAMRATGLPGADEAAAVLSRGGAVVNDATRLQTDGTVDLQLSDWENDGAADHRLPPRPGYFLRGFDGYVTITPETAAELGIQTLYIGEILTLPAPLTAASEEELRDAAAAVTPLASPGTWPVSTIFGGPGPGFAIPFALVTALGMLTAVLTVLLGRQEARREMETMAAVGASPGRLRTWGLAQQAVILLSGSVPGLILGGAAGWGLMLLLRASGDAGPILAITPLWSALALCLGILALTALAASLLLVRPAGRGQNAPRSRD</sequence>
<keyword evidence="10" id="KW-1185">Reference proteome</keyword>
<keyword evidence="5 7" id="KW-0472">Membrane</keyword>
<evidence type="ECO:0000256" key="2">
    <source>
        <dbReference type="ARBA" id="ARBA00022475"/>
    </source>
</evidence>
<feature type="transmembrane region" description="Helical" evidence="7">
    <location>
        <begin position="804"/>
        <end position="825"/>
    </location>
</feature>
<feature type="domain" description="ABC3 transporter permease C-terminal" evidence="8">
    <location>
        <begin position="809"/>
        <end position="920"/>
    </location>
</feature>
<dbReference type="Proteomes" id="UP001203761">
    <property type="component" value="Unassembled WGS sequence"/>
</dbReference>
<keyword evidence="3 7" id="KW-0812">Transmembrane</keyword>
<feature type="domain" description="ABC3 transporter permease C-terminal" evidence="8">
    <location>
        <begin position="351"/>
        <end position="465"/>
    </location>
</feature>
<feature type="transmembrane region" description="Helical" evidence="7">
    <location>
        <begin position="393"/>
        <end position="415"/>
    </location>
</feature>
<gene>
    <name evidence="9" type="ORF">Bequi_09115</name>
</gene>
<evidence type="ECO:0000256" key="4">
    <source>
        <dbReference type="ARBA" id="ARBA00022989"/>
    </source>
</evidence>
<dbReference type="InterPro" id="IPR003838">
    <property type="entry name" value="ABC3_permease_C"/>
</dbReference>
<keyword evidence="4 7" id="KW-1133">Transmembrane helix</keyword>
<dbReference type="PANTHER" id="PTHR30572:SF4">
    <property type="entry name" value="ABC TRANSPORTER PERMEASE YTRF"/>
    <property type="match status" value="1"/>
</dbReference>
<organism evidence="9 10">
    <name type="scientific">Brachybacterium equifaecis</name>
    <dbReference type="NCBI Taxonomy" id="2910770"/>
    <lineage>
        <taxon>Bacteria</taxon>
        <taxon>Bacillati</taxon>
        <taxon>Actinomycetota</taxon>
        <taxon>Actinomycetes</taxon>
        <taxon>Micrococcales</taxon>
        <taxon>Dermabacteraceae</taxon>
        <taxon>Brachybacterium</taxon>
    </lineage>
</organism>
<feature type="transmembrane region" description="Helical" evidence="7">
    <location>
        <begin position="339"/>
        <end position="365"/>
    </location>
</feature>
<evidence type="ECO:0000256" key="1">
    <source>
        <dbReference type="ARBA" id="ARBA00004651"/>
    </source>
</evidence>
<comment type="subcellular location">
    <subcellularLocation>
        <location evidence="1">Cell membrane</location>
        <topology evidence="1">Multi-pass membrane protein</topology>
    </subcellularLocation>
</comment>
<evidence type="ECO:0000256" key="3">
    <source>
        <dbReference type="ARBA" id="ARBA00022692"/>
    </source>
</evidence>
<comment type="caution">
    <text evidence="9">The sequence shown here is derived from an EMBL/GenBank/DDBJ whole genome shotgun (WGS) entry which is preliminary data.</text>
</comment>
<dbReference type="EMBL" id="JAKNCJ010000004">
    <property type="protein sequence ID" value="MCL6423542.1"/>
    <property type="molecule type" value="Genomic_DNA"/>
</dbReference>
<evidence type="ECO:0000313" key="10">
    <source>
        <dbReference type="Proteomes" id="UP001203761"/>
    </source>
</evidence>
<dbReference type="InterPro" id="IPR050250">
    <property type="entry name" value="Macrolide_Exporter_MacB"/>
</dbReference>
<feature type="transmembrane region" description="Helical" evidence="7">
    <location>
        <begin position="897"/>
        <end position="919"/>
    </location>
</feature>
<dbReference type="Pfam" id="PF02687">
    <property type="entry name" value="FtsX"/>
    <property type="match status" value="2"/>
</dbReference>